<evidence type="ECO:0000313" key="2">
    <source>
        <dbReference type="Proteomes" id="UP000003730"/>
    </source>
</evidence>
<accession>A0A4V6I6V8</accession>
<gene>
    <name evidence="1" type="ORF">BZARG_03390</name>
</gene>
<comment type="caution">
    <text evidence="1">The sequence shown here is derived from an EMBL/GenBank/DDBJ whole genome shotgun (WGS) entry which is preliminary data.</text>
</comment>
<dbReference type="AlphaFoldDB" id="A0A4V6I6V8"/>
<keyword evidence="2" id="KW-1185">Reference proteome</keyword>
<sequence>MVLNLMVVARLLSSDFPSENPRAQTRTSHTRAVIFKLKKNQRMGVYVLPTIVKKENNKVSEVREDGMPESNSINALNDLIFLDELKDSLIEIADKELDLSFFTKPNDSSYGNQENVNISFNPKEVLKNINLIKDAFNKRENEFIRPYTYLGIYDKNENQLRQAFIVFEEGKLFRKKKTQRWGQLNASEEKASFQWFDDENEKWGGSIDLTKEKPKLYELTYEGEKKIKGRELNYTLKKSRFYDLIKPEIENIET</sequence>
<proteinExistence type="predicted"/>
<protein>
    <submittedName>
        <fullName evidence="1">Uncharacterized protein</fullName>
    </submittedName>
</protein>
<feature type="non-terminal residue" evidence="1">
    <location>
        <position position="254"/>
    </location>
</feature>
<dbReference type="STRING" id="1046627.BZARG_2736"/>
<dbReference type="EMBL" id="AFXZ01000023">
    <property type="protein sequence ID" value="TLG99028.1"/>
    <property type="molecule type" value="Genomic_DNA"/>
</dbReference>
<dbReference type="Proteomes" id="UP000003730">
    <property type="component" value="Unassembled WGS sequence"/>
</dbReference>
<reference evidence="1 2" key="1">
    <citation type="journal article" date="2008" name="Int. J. Syst. Evol. Microbiol.">
        <title>Bizionia argentinensis sp. nov., isolated from surface marine water in Antarctica.</title>
        <authorList>
            <person name="Bercovich A."/>
            <person name="Vazquez S.C."/>
            <person name="Yankilevich P."/>
            <person name="Coria S.H."/>
            <person name="Foti M."/>
            <person name="Hernandez E."/>
            <person name="Vidal A."/>
            <person name="Ruberto L."/>
            <person name="Melo C."/>
            <person name="Marenssi S."/>
            <person name="Criscuolo M."/>
            <person name="Memoli M."/>
            <person name="Arguelles M."/>
            <person name="Mac Cormack W.P."/>
        </authorList>
    </citation>
    <scope>NUCLEOTIDE SEQUENCE [LARGE SCALE GENOMIC DNA]</scope>
    <source>
        <strain evidence="1 2">JUB59</strain>
    </source>
</reference>
<organism evidence="1 2">
    <name type="scientific">Bizionia argentinensis JUB59</name>
    <dbReference type="NCBI Taxonomy" id="1046627"/>
    <lineage>
        <taxon>Bacteria</taxon>
        <taxon>Pseudomonadati</taxon>
        <taxon>Bacteroidota</taxon>
        <taxon>Flavobacteriia</taxon>
        <taxon>Flavobacteriales</taxon>
        <taxon>Flavobacteriaceae</taxon>
        <taxon>Bizionia</taxon>
    </lineage>
</organism>
<name>A0A4V6I6V8_9FLAO</name>
<dbReference type="OrthoDB" id="1449110at2"/>
<evidence type="ECO:0000313" key="1">
    <source>
        <dbReference type="EMBL" id="TLG99028.1"/>
    </source>
</evidence>